<evidence type="ECO:0000313" key="1">
    <source>
        <dbReference type="EMBL" id="SFV73805.1"/>
    </source>
</evidence>
<dbReference type="EMBL" id="LT630450">
    <property type="protein sequence ID" value="SFV73805.1"/>
    <property type="molecule type" value="Genomic_DNA"/>
</dbReference>
<keyword evidence="2" id="KW-1185">Reference proteome</keyword>
<accession>A0A1K1LGG5</accession>
<name>A0A1K1LGG5_9BACT</name>
<gene>
    <name evidence="1" type="ORF">DESPIGER_1981</name>
</gene>
<dbReference type="AlphaFoldDB" id="A0A1K1LGG5"/>
<sequence>MISSARTALCILTECPCHSGWHKDTLARFQHRCKGPLSASCRFCRKKRVPCYAMHMLTP</sequence>
<organism evidence="1 2">
    <name type="scientific">Desulfovibrio piger</name>
    <dbReference type="NCBI Taxonomy" id="901"/>
    <lineage>
        <taxon>Bacteria</taxon>
        <taxon>Pseudomonadati</taxon>
        <taxon>Thermodesulfobacteriota</taxon>
        <taxon>Desulfovibrionia</taxon>
        <taxon>Desulfovibrionales</taxon>
        <taxon>Desulfovibrionaceae</taxon>
        <taxon>Desulfovibrio</taxon>
    </lineage>
</organism>
<evidence type="ECO:0000313" key="2">
    <source>
        <dbReference type="Proteomes" id="UP000186323"/>
    </source>
</evidence>
<proteinExistence type="predicted"/>
<dbReference type="KEGG" id="dpg:DESPIGER_1981"/>
<protein>
    <submittedName>
        <fullName evidence="1">Uncharacterized protein</fullName>
    </submittedName>
</protein>
<dbReference type="Proteomes" id="UP000186323">
    <property type="component" value="Chromosome I"/>
</dbReference>
<reference evidence="2" key="1">
    <citation type="submission" date="2016-10" db="EMBL/GenBank/DDBJ databases">
        <authorList>
            <person name="Wegmann U."/>
        </authorList>
    </citation>
    <scope>NUCLEOTIDE SEQUENCE [LARGE SCALE GENOMIC DNA]</scope>
</reference>